<dbReference type="GO" id="GO:0002949">
    <property type="term" value="P:tRNA threonylcarbamoyladenosine modification"/>
    <property type="evidence" value="ECO:0007669"/>
    <property type="project" value="InterPro"/>
</dbReference>
<comment type="caution">
    <text evidence="2">The sequence shown here is derived from an EMBL/GenBank/DDBJ whole genome shotgun (WGS) entry which is preliminary data.</text>
</comment>
<proteinExistence type="predicted"/>
<dbReference type="EMBL" id="MGGE01000017">
    <property type="protein sequence ID" value="OGM21408.1"/>
    <property type="molecule type" value="Genomic_DNA"/>
</dbReference>
<dbReference type="Gene3D" id="3.30.420.40">
    <property type="match status" value="1"/>
</dbReference>
<organism evidence="2 3">
    <name type="scientific">Candidatus Woesebacteria bacterium RIFCSPHIGHO2_01_FULL_38_9</name>
    <dbReference type="NCBI Taxonomy" id="1802492"/>
    <lineage>
        <taxon>Bacteria</taxon>
        <taxon>Candidatus Woeseibacteriota</taxon>
    </lineage>
</organism>
<dbReference type="GO" id="GO:0016740">
    <property type="term" value="F:transferase activity"/>
    <property type="evidence" value="ECO:0007669"/>
    <property type="project" value="UniProtKB-KW"/>
</dbReference>
<accession>A0A1F7Y424</accession>
<dbReference type="InterPro" id="IPR022496">
    <property type="entry name" value="T6A_TsaB"/>
</dbReference>
<dbReference type="Proteomes" id="UP000178419">
    <property type="component" value="Unassembled WGS sequence"/>
</dbReference>
<dbReference type="InterPro" id="IPR000905">
    <property type="entry name" value="Gcp-like_dom"/>
</dbReference>
<dbReference type="NCBIfam" id="TIGR03725">
    <property type="entry name" value="T6A_YeaZ"/>
    <property type="match status" value="1"/>
</dbReference>
<sequence>MGITISMKLFIDTHERDKIIVGIESRMYETDAREEKSQRLLPFIDEMLKKEGLTLKDITEIQVHTGPGSFTGLRVGVATANALGWTLGITVNGKNLRLGEMADINYAV</sequence>
<evidence type="ECO:0000313" key="3">
    <source>
        <dbReference type="Proteomes" id="UP000178419"/>
    </source>
</evidence>
<keyword evidence="2" id="KW-0808">Transferase</keyword>
<evidence type="ECO:0000259" key="1">
    <source>
        <dbReference type="Pfam" id="PF00814"/>
    </source>
</evidence>
<feature type="domain" description="Gcp-like" evidence="1">
    <location>
        <begin position="32"/>
        <end position="91"/>
    </location>
</feature>
<dbReference type="SUPFAM" id="SSF53067">
    <property type="entry name" value="Actin-like ATPase domain"/>
    <property type="match status" value="1"/>
</dbReference>
<dbReference type="Pfam" id="PF00814">
    <property type="entry name" value="TsaD"/>
    <property type="match status" value="1"/>
</dbReference>
<protein>
    <submittedName>
        <fullName evidence="2">tRNA (Adenosine(37)-N6)-threonylcarbamoyltransferase complex dimerization subunit type 1 TsaB</fullName>
    </submittedName>
</protein>
<dbReference type="AlphaFoldDB" id="A0A1F7Y424"/>
<reference evidence="2 3" key="1">
    <citation type="journal article" date="2016" name="Nat. Commun.">
        <title>Thousands of microbial genomes shed light on interconnected biogeochemical processes in an aquifer system.</title>
        <authorList>
            <person name="Anantharaman K."/>
            <person name="Brown C.T."/>
            <person name="Hug L.A."/>
            <person name="Sharon I."/>
            <person name="Castelle C.J."/>
            <person name="Probst A.J."/>
            <person name="Thomas B.C."/>
            <person name="Singh A."/>
            <person name="Wilkins M.J."/>
            <person name="Karaoz U."/>
            <person name="Brodie E.L."/>
            <person name="Williams K.H."/>
            <person name="Hubbard S.S."/>
            <person name="Banfield J.F."/>
        </authorList>
    </citation>
    <scope>NUCLEOTIDE SEQUENCE [LARGE SCALE GENOMIC DNA]</scope>
</reference>
<gene>
    <name evidence="2" type="ORF">A2714_01400</name>
</gene>
<dbReference type="InterPro" id="IPR043129">
    <property type="entry name" value="ATPase_NBD"/>
</dbReference>
<evidence type="ECO:0000313" key="2">
    <source>
        <dbReference type="EMBL" id="OGM21408.1"/>
    </source>
</evidence>
<name>A0A1F7Y424_9BACT</name>